<dbReference type="Pfam" id="PF13439">
    <property type="entry name" value="Glyco_transf_4"/>
    <property type="match status" value="1"/>
</dbReference>
<sequence length="404" mass="46183">MNILLINHYAGSPELGMEFRPYYMAKEWVKAGHQVLIVGGSFSHLRKVQPQGKEDLIEGIHYRWVKLNAYKGNGIGRIRSMFSFVSKLWWGYKKYIGDFEPNVVIASSTYPLDIYPAYRIAKHFKAKLVFEIHDLWPLSPMLLGGYSKYHPFIVALQVAENYAYKHCDKCISILPNVRAHVLKHGLAINKLYIVPNGFDEEEWRKGIELLPEMQNFFYNLKRENKQILGYIGGHALSNALDVLIDAMALIKNKDIVAVFVGKGNEKEKLMNDANKQGLNNVYFLDPVDKRMVPSLLKEMDVLYLGGKNQPLYQYGTSQTKLFDYMQAAKPVIQTISPPNNYVAEAQCGITIVGDGALAVANGIEKMMNYSKQELGEMGMRGKLYCNSHFNYRKLSFDFMKYINE</sequence>
<dbReference type="CDD" id="cd03794">
    <property type="entry name" value="GT4_WbuB-like"/>
    <property type="match status" value="1"/>
</dbReference>
<dbReference type="OMA" id="GNMGRCH"/>
<dbReference type="RefSeq" id="WP_013611240.1">
    <property type="nucleotide sequence ID" value="NZ_JADMSC010000030.1"/>
</dbReference>
<comment type="caution">
    <text evidence="3">The sequence shown here is derived from an EMBL/GenBank/DDBJ whole genome shotgun (WGS) entry which is preliminary data.</text>
</comment>
<dbReference type="AlphaFoldDB" id="A0A413I366"/>
<accession>A0A413I366</accession>
<dbReference type="GeneID" id="61274184"/>
<dbReference type="PANTHER" id="PTHR46401:SF2">
    <property type="entry name" value="GLYCOSYLTRANSFERASE WBBK-RELATED"/>
    <property type="match status" value="1"/>
</dbReference>
<dbReference type="EMBL" id="QSCO01000054">
    <property type="protein sequence ID" value="RGY01824.1"/>
    <property type="molecule type" value="Genomic_DNA"/>
</dbReference>
<dbReference type="Pfam" id="PF13692">
    <property type="entry name" value="Glyco_trans_1_4"/>
    <property type="match status" value="1"/>
</dbReference>
<organism evidence="3 4">
    <name type="scientific">Odoribacter splanchnicus</name>
    <dbReference type="NCBI Taxonomy" id="28118"/>
    <lineage>
        <taxon>Bacteria</taxon>
        <taxon>Pseudomonadati</taxon>
        <taxon>Bacteroidota</taxon>
        <taxon>Bacteroidia</taxon>
        <taxon>Bacteroidales</taxon>
        <taxon>Odoribacteraceae</taxon>
        <taxon>Odoribacter</taxon>
    </lineage>
</organism>
<evidence type="ECO:0000313" key="4">
    <source>
        <dbReference type="Proteomes" id="UP000284434"/>
    </source>
</evidence>
<dbReference type="InterPro" id="IPR028098">
    <property type="entry name" value="Glyco_trans_4-like_N"/>
</dbReference>
<reference evidence="3 4" key="1">
    <citation type="submission" date="2018-08" db="EMBL/GenBank/DDBJ databases">
        <title>A genome reference for cultivated species of the human gut microbiota.</title>
        <authorList>
            <person name="Zou Y."/>
            <person name="Xue W."/>
            <person name="Luo G."/>
        </authorList>
    </citation>
    <scope>NUCLEOTIDE SEQUENCE [LARGE SCALE GENOMIC DNA]</scope>
    <source>
        <strain evidence="3 4">OF03-11</strain>
    </source>
</reference>
<dbReference type="GO" id="GO:0016757">
    <property type="term" value="F:glycosyltransferase activity"/>
    <property type="evidence" value="ECO:0007669"/>
    <property type="project" value="UniProtKB-ARBA"/>
</dbReference>
<dbReference type="Proteomes" id="UP000284434">
    <property type="component" value="Unassembled WGS sequence"/>
</dbReference>
<dbReference type="PANTHER" id="PTHR46401">
    <property type="entry name" value="GLYCOSYLTRANSFERASE WBBK-RELATED"/>
    <property type="match status" value="1"/>
</dbReference>
<evidence type="ECO:0000256" key="1">
    <source>
        <dbReference type="ARBA" id="ARBA00022679"/>
    </source>
</evidence>
<evidence type="ECO:0000313" key="3">
    <source>
        <dbReference type="EMBL" id="RGY01824.1"/>
    </source>
</evidence>
<gene>
    <name evidence="3" type="ORF">DXA53_19990</name>
</gene>
<dbReference type="GO" id="GO:0009103">
    <property type="term" value="P:lipopolysaccharide biosynthetic process"/>
    <property type="evidence" value="ECO:0007669"/>
    <property type="project" value="TreeGrafter"/>
</dbReference>
<keyword evidence="1 3" id="KW-0808">Transferase</keyword>
<proteinExistence type="predicted"/>
<dbReference type="Gene3D" id="3.40.50.2000">
    <property type="entry name" value="Glycogen Phosphorylase B"/>
    <property type="match status" value="2"/>
</dbReference>
<feature type="domain" description="Glycosyltransferase subfamily 4-like N-terminal" evidence="2">
    <location>
        <begin position="16"/>
        <end position="201"/>
    </location>
</feature>
<dbReference type="SUPFAM" id="SSF53756">
    <property type="entry name" value="UDP-Glycosyltransferase/glycogen phosphorylase"/>
    <property type="match status" value="1"/>
</dbReference>
<evidence type="ECO:0000259" key="2">
    <source>
        <dbReference type="Pfam" id="PF13439"/>
    </source>
</evidence>
<protein>
    <submittedName>
        <fullName evidence="3">Glycosyltransferase WbuB</fullName>
    </submittedName>
</protein>
<name>A0A413I366_9BACT</name>